<dbReference type="PANTHER" id="PTHR47934:SF6">
    <property type="entry name" value="MITOCHONDRIAL GROUP I INTRON SPLICING FACTOR CCM1-RELATED"/>
    <property type="match status" value="1"/>
</dbReference>
<dbReference type="PANTHER" id="PTHR47934">
    <property type="entry name" value="PENTATRICOPEPTIDE REPEAT-CONTAINING PROTEIN PET309, MITOCHONDRIAL"/>
    <property type="match status" value="1"/>
</dbReference>
<proteinExistence type="predicted"/>
<name>A0ABR3AEI3_9AGAR</name>
<protein>
    <recommendedName>
        <fullName evidence="3">PROP1-like PPR domain-containing protein</fullName>
    </recommendedName>
</protein>
<dbReference type="Pfam" id="PF01535">
    <property type="entry name" value="PPR"/>
    <property type="match status" value="1"/>
</dbReference>
<evidence type="ECO:0000259" key="3">
    <source>
        <dbReference type="Pfam" id="PF17177"/>
    </source>
</evidence>
<dbReference type="Pfam" id="PF13812">
    <property type="entry name" value="PPR_3"/>
    <property type="match status" value="1"/>
</dbReference>
<dbReference type="Pfam" id="PF17177">
    <property type="entry name" value="PPR_long"/>
    <property type="match status" value="1"/>
</dbReference>
<keyword evidence="1" id="KW-0677">Repeat</keyword>
<keyword evidence="5" id="KW-1185">Reference proteome</keyword>
<feature type="repeat" description="PPR" evidence="2">
    <location>
        <begin position="554"/>
        <end position="588"/>
    </location>
</feature>
<dbReference type="EMBL" id="JBBXMP010000002">
    <property type="protein sequence ID" value="KAL0071890.1"/>
    <property type="molecule type" value="Genomic_DNA"/>
</dbReference>
<dbReference type="InterPro" id="IPR033443">
    <property type="entry name" value="PROP1-like_PPR_dom"/>
</dbReference>
<dbReference type="InterPro" id="IPR051114">
    <property type="entry name" value="Mito_RNA_Proc_CCM1"/>
</dbReference>
<organism evidence="4 5">
    <name type="scientific">Marasmius tenuissimus</name>
    <dbReference type="NCBI Taxonomy" id="585030"/>
    <lineage>
        <taxon>Eukaryota</taxon>
        <taxon>Fungi</taxon>
        <taxon>Dikarya</taxon>
        <taxon>Basidiomycota</taxon>
        <taxon>Agaricomycotina</taxon>
        <taxon>Agaricomycetes</taxon>
        <taxon>Agaricomycetidae</taxon>
        <taxon>Agaricales</taxon>
        <taxon>Marasmiineae</taxon>
        <taxon>Marasmiaceae</taxon>
        <taxon>Marasmius</taxon>
    </lineage>
</organism>
<gene>
    <name evidence="4" type="ORF">AAF712_000813</name>
</gene>
<dbReference type="Proteomes" id="UP001437256">
    <property type="component" value="Unassembled WGS sequence"/>
</dbReference>
<comment type="caution">
    <text evidence="4">The sequence shown here is derived from an EMBL/GenBank/DDBJ whole genome shotgun (WGS) entry which is preliminary data.</text>
</comment>
<evidence type="ECO:0000256" key="2">
    <source>
        <dbReference type="PROSITE-ProRule" id="PRU00708"/>
    </source>
</evidence>
<evidence type="ECO:0000256" key="1">
    <source>
        <dbReference type="ARBA" id="ARBA00022737"/>
    </source>
</evidence>
<dbReference type="NCBIfam" id="TIGR00756">
    <property type="entry name" value="PPR"/>
    <property type="match status" value="4"/>
</dbReference>
<dbReference type="PROSITE" id="PS51375">
    <property type="entry name" value="PPR"/>
    <property type="match status" value="3"/>
</dbReference>
<evidence type="ECO:0000313" key="4">
    <source>
        <dbReference type="EMBL" id="KAL0071890.1"/>
    </source>
</evidence>
<feature type="repeat" description="PPR" evidence="2">
    <location>
        <begin position="408"/>
        <end position="442"/>
    </location>
</feature>
<reference evidence="4 5" key="1">
    <citation type="submission" date="2024-05" db="EMBL/GenBank/DDBJ databases">
        <title>A draft genome resource for the thread blight pathogen Marasmius tenuissimus strain MS-2.</title>
        <authorList>
            <person name="Yulfo-Soto G.E."/>
            <person name="Baruah I.K."/>
            <person name="Amoako-Attah I."/>
            <person name="Bukari Y."/>
            <person name="Meinhardt L.W."/>
            <person name="Bailey B.A."/>
            <person name="Cohen S.P."/>
        </authorList>
    </citation>
    <scope>NUCLEOTIDE SEQUENCE [LARGE SCALE GENOMIC DNA]</scope>
    <source>
        <strain evidence="4 5">MS-2</strain>
    </source>
</reference>
<dbReference type="InterPro" id="IPR002885">
    <property type="entry name" value="PPR_rpt"/>
</dbReference>
<evidence type="ECO:0000313" key="5">
    <source>
        <dbReference type="Proteomes" id="UP001437256"/>
    </source>
</evidence>
<sequence>MLLRAPPSASVILFDFLAPSLCRIAGASSTFSTSSSLHTRPQSRPHSRNRINYVNAPRRLKSDQDVDPKAFAHLNETLIEKYPLGDRKVPEPEKKADIFNSILHRLHQSLRAKDAEGVLRHWHEFAKNDLIPLLSSYQLRQISQLTSTDLIPPSTSEQTRLLNGVEDIAVVTAASQFPDALVAAMVFHIKHNDPSAVLRLYDRCKTLMVEKGVWESELTQQENEEDAFSEDVASVEDRPFRGMRIFFPARVKVLLAATTAHAMRDDFHGALNTCLQTDIRFQYNTNTEFLALLGRDFPLREKVMTYIRKLDLAKHLSYPPAFNNHISKLGGGGPGAKQLQRIYTQVVEGISGPEPFIAEHPQSITSTKPVCITPEGFASFLKAFYQCGRKDLASELWETLPTLGLKHDVTMWTALIDACAQARDFEDAIGTWDMMASKGVQPTALTYRAIINACFNGQRPRLAMERFQTFESQCGKQGFAPNEVLSVYNAVIQGLLHNSREGEAQTLLKRMSKHGVIPDVASYNTFLGLYARRSDLRGITDIMDRMSAGGVQGDVFTYSTILSALLKAGRSDALDLVLGIMEGQGIQPSTETYTAIIEHQMKQGNRENVEGALHMLRKMESNPQVHPTGETYITFLRGLHRGNLFTPTKVDQITRLVLKRMEQRDVKLESWGYTALIGMWLDGEHPSGALRAVQVYGEMARRVPILFHTWYVLLSGLIRKGDWNQAEYVVEDMIGRIGEPQGPMNYLVDQVRRRTRAKKIRGI</sequence>
<accession>A0ABR3AEI3</accession>
<dbReference type="InterPro" id="IPR011990">
    <property type="entry name" value="TPR-like_helical_dom_sf"/>
</dbReference>
<dbReference type="Gene3D" id="1.25.40.10">
    <property type="entry name" value="Tetratricopeptide repeat domain"/>
    <property type="match status" value="3"/>
</dbReference>
<feature type="repeat" description="PPR" evidence="2">
    <location>
        <begin position="484"/>
        <end position="518"/>
    </location>
</feature>
<feature type="domain" description="PROP1-like PPR" evidence="3">
    <location>
        <begin position="415"/>
        <end position="573"/>
    </location>
</feature>